<dbReference type="PANTHER" id="PTHR31342:SF16">
    <property type="entry name" value="TALIN_MIDDLE DOMAIN-CONTAINING PROTEIN"/>
    <property type="match status" value="1"/>
</dbReference>
<comment type="caution">
    <text evidence="3">The sequence shown here is derived from an EMBL/GenBank/DDBJ whole genome shotgun (WGS) entry which is preliminary data.</text>
</comment>
<name>A0A7J7N7Z1_9MAGN</name>
<protein>
    <recommendedName>
        <fullName evidence="5">Hydroxyproline-rich glycoprotein</fullName>
    </recommendedName>
</protein>
<feature type="compositionally biased region" description="Polar residues" evidence="2">
    <location>
        <begin position="549"/>
        <end position="561"/>
    </location>
</feature>
<dbReference type="EMBL" id="JACGCM010000999">
    <property type="protein sequence ID" value="KAF6163144.1"/>
    <property type="molecule type" value="Genomic_DNA"/>
</dbReference>
<feature type="region of interest" description="Disordered" evidence="2">
    <location>
        <begin position="541"/>
        <end position="561"/>
    </location>
</feature>
<dbReference type="AlphaFoldDB" id="A0A7J7N7Z1"/>
<dbReference type="InterPro" id="IPR040265">
    <property type="entry name" value="CHUP1/IPGA1-like"/>
</dbReference>
<feature type="compositionally biased region" description="Pro residues" evidence="2">
    <location>
        <begin position="455"/>
        <end position="478"/>
    </location>
</feature>
<feature type="compositionally biased region" description="Pro residues" evidence="2">
    <location>
        <begin position="368"/>
        <end position="388"/>
    </location>
</feature>
<keyword evidence="1" id="KW-0175">Coiled coil</keyword>
<accession>A0A7J7N7Z1</accession>
<feature type="compositionally biased region" description="Basic residues" evidence="2">
    <location>
        <begin position="511"/>
        <end position="521"/>
    </location>
</feature>
<dbReference type="OrthoDB" id="2020598at2759"/>
<feature type="compositionally biased region" description="Pro residues" evidence="2">
    <location>
        <begin position="429"/>
        <end position="439"/>
    </location>
</feature>
<keyword evidence="4" id="KW-1185">Reference proteome</keyword>
<feature type="region of interest" description="Disordered" evidence="2">
    <location>
        <begin position="311"/>
        <end position="521"/>
    </location>
</feature>
<feature type="compositionally biased region" description="Pro residues" evidence="2">
    <location>
        <begin position="485"/>
        <end position="505"/>
    </location>
</feature>
<dbReference type="PANTHER" id="PTHR31342">
    <property type="entry name" value="PROTEIN CHUP1, CHLOROPLASTIC"/>
    <property type="match status" value="1"/>
</dbReference>
<dbReference type="Proteomes" id="UP000541444">
    <property type="component" value="Unassembled WGS sequence"/>
</dbReference>
<evidence type="ECO:0000256" key="2">
    <source>
        <dbReference type="SAM" id="MobiDB-lite"/>
    </source>
</evidence>
<reference evidence="3 4" key="1">
    <citation type="journal article" date="2020" name="IScience">
        <title>Genome Sequencing of the Endangered Kingdonia uniflora (Circaeasteraceae, Ranunculales) Reveals Potential Mechanisms of Evolutionary Specialization.</title>
        <authorList>
            <person name="Sun Y."/>
            <person name="Deng T."/>
            <person name="Zhang A."/>
            <person name="Moore M.J."/>
            <person name="Landis J.B."/>
            <person name="Lin N."/>
            <person name="Zhang H."/>
            <person name="Zhang X."/>
            <person name="Huang J."/>
            <person name="Zhang X."/>
            <person name="Sun H."/>
            <person name="Wang H."/>
        </authorList>
    </citation>
    <scope>NUCLEOTIDE SEQUENCE [LARGE SCALE GENOMIC DNA]</scope>
    <source>
        <strain evidence="3">TB1705</strain>
        <tissue evidence="3">Leaf</tissue>
    </source>
</reference>
<evidence type="ECO:0008006" key="5">
    <source>
        <dbReference type="Google" id="ProtNLM"/>
    </source>
</evidence>
<proteinExistence type="predicted"/>
<evidence type="ECO:0000256" key="1">
    <source>
        <dbReference type="ARBA" id="ARBA00023054"/>
    </source>
</evidence>
<gene>
    <name evidence="3" type="ORF">GIB67_025008</name>
</gene>
<evidence type="ECO:0000313" key="3">
    <source>
        <dbReference type="EMBL" id="KAF6163144.1"/>
    </source>
</evidence>
<feature type="compositionally biased region" description="Polar residues" evidence="2">
    <location>
        <begin position="318"/>
        <end position="332"/>
    </location>
</feature>
<evidence type="ECO:0000313" key="4">
    <source>
        <dbReference type="Proteomes" id="UP000541444"/>
    </source>
</evidence>
<feature type="compositionally biased region" description="Pro residues" evidence="2">
    <location>
        <begin position="398"/>
        <end position="422"/>
    </location>
</feature>
<sequence>MQAIKSNDSPMNKKNDMHGLTRSYSRGWTDNVFLMVELRKKILSFRDIIDLPPCDEHGSMNELLVGTVEDLYKLYPKIVPCIPMSEMEESTQQVLSQFYNALKSVGDSWAKNHKWLGKFKYAKEVNMEDITLEQLGERVLSKLDYMIKVAKEMFDVMEEDEAKSKTSPRIPTFGDMLHESYSDNKASFCLSPATPTSVLPQAEYSYSPPLLCALRLQAVGKLKPFDVTRLPFSKFPNTSTGNSNPVSQKRERVDEILSETIIGNEAKDREAIEGKTKIQKSNLNEMKIFKTGDHNMCTPSIQFAPPTLITKEPRVPSQPLSSPQNVTATPPLSNLHELLPPQPSLPENAFVAPPTPLRMLKPNASLVPRPPPLMLPQNFPPPPPPPPHMSLSKAFKPPHSPPPPKPMLPPKACPPPPPPPPMLRMNACAPPPPPPPPMSPQNRCPPQSNLQVKACPPPPPPPMFPPNASGAPPPPPMIPLKGSMPAPPPPMPLGKGGSPPPPPPLGVAKSLRPKKAPTKLKRSTQMGNLYRILKVKVEGSSLDGKSANGRKSQVGSAGGSKQSMADALAEMTKRSAYFLQIEEDVRTHAKTIVEMKTAINSYQSKDMADLFKFHKHVELQLEQLTDETQVLVRFEDFPTKKLETLRTATALYTKLDAIATNLQTMKIEAPLGQLLDRVESYFNKIKVEVDTVDRTKDEESKRFKSHKIDFDFNILVKIKESMVDVSSSCMEFALKEKREAKAATKVEPGSKSDTRLKACAKILWKAFQLAFKVYTFAGGHDDRAENLTKELAHEIETEPQHE</sequence>
<organism evidence="3 4">
    <name type="scientific">Kingdonia uniflora</name>
    <dbReference type="NCBI Taxonomy" id="39325"/>
    <lineage>
        <taxon>Eukaryota</taxon>
        <taxon>Viridiplantae</taxon>
        <taxon>Streptophyta</taxon>
        <taxon>Embryophyta</taxon>
        <taxon>Tracheophyta</taxon>
        <taxon>Spermatophyta</taxon>
        <taxon>Magnoliopsida</taxon>
        <taxon>Ranunculales</taxon>
        <taxon>Circaeasteraceae</taxon>
        <taxon>Kingdonia</taxon>
    </lineage>
</organism>